<dbReference type="Gene3D" id="3.30.420.40">
    <property type="match status" value="1"/>
</dbReference>
<dbReference type="EMBL" id="VMKP01000001">
    <property type="protein sequence ID" value="TVO66565.1"/>
    <property type="molecule type" value="Genomic_DNA"/>
</dbReference>
<reference evidence="1 2" key="1">
    <citation type="submission" date="2019-07" db="EMBL/GenBank/DDBJ databases">
        <title>Reclasification of Spiribacter aquaticus.</title>
        <authorList>
            <person name="Leon M.J."/>
            <person name="Sanchez-Porro C."/>
            <person name="Ventosa A."/>
        </authorList>
    </citation>
    <scope>NUCLEOTIDE SEQUENCE [LARGE SCALE GENOMIC DNA]</scope>
    <source>
        <strain evidence="1 2">SP30</strain>
    </source>
</reference>
<evidence type="ECO:0000313" key="2">
    <source>
        <dbReference type="Proteomes" id="UP000316688"/>
    </source>
</evidence>
<dbReference type="Proteomes" id="UP000316688">
    <property type="component" value="Unassembled WGS sequence"/>
</dbReference>
<sequence length="316" mass="33461">MMPVRRRSRGGPAVIGIDCGTTAVKAVALRRAGGRMILAGHAIEPYPADDPSPASVAATIATAARRAAPDARLAATALADEQAITRVIKVPAGLDEAALETRVQLDIEATLKQSRQALAFDFRRLAAEPDGDQQAVLVVAARDRAIAERRHQLKAAGLRCQLIDLDAHASVRAALRDDRLPLGPTSAPVALLDIGARLRLGIFDRQRLHYCQTHELSDTPGDSDCLRRIEQALAMHHGSASTRVPDAMTLIGGGASQTLAAAIASRLGSDCYLPDPLRGLELADAGDADAFAADQSRLVTAIGLALHAGDRYAHWR</sequence>
<protein>
    <recommendedName>
        <fullName evidence="3">Type IV pilus assembly protein PilM</fullName>
    </recommendedName>
</protein>
<name>A0A557RN98_9GAMM</name>
<gene>
    <name evidence="1" type="ORF">FPL11_02465</name>
</gene>
<comment type="caution">
    <text evidence="1">The sequence shown here is derived from an EMBL/GenBank/DDBJ whole genome shotgun (WGS) entry which is preliminary data.</text>
</comment>
<dbReference type="InterPro" id="IPR005883">
    <property type="entry name" value="PilM"/>
</dbReference>
<dbReference type="InterPro" id="IPR050696">
    <property type="entry name" value="FtsA/MreB"/>
</dbReference>
<dbReference type="InterPro" id="IPR043129">
    <property type="entry name" value="ATPase_NBD"/>
</dbReference>
<dbReference type="SUPFAM" id="SSF53067">
    <property type="entry name" value="Actin-like ATPase domain"/>
    <property type="match status" value="1"/>
</dbReference>
<dbReference type="AlphaFoldDB" id="A0A557RN98"/>
<accession>A0A557RN98</accession>
<keyword evidence="2" id="KW-1185">Reference proteome</keyword>
<dbReference type="Pfam" id="PF11104">
    <property type="entry name" value="PilM_2"/>
    <property type="match status" value="2"/>
</dbReference>
<evidence type="ECO:0000313" key="1">
    <source>
        <dbReference type="EMBL" id="TVO66565.1"/>
    </source>
</evidence>
<evidence type="ECO:0008006" key="3">
    <source>
        <dbReference type="Google" id="ProtNLM"/>
    </source>
</evidence>
<dbReference type="PANTHER" id="PTHR32432:SF3">
    <property type="entry name" value="ETHANOLAMINE UTILIZATION PROTEIN EUTJ"/>
    <property type="match status" value="1"/>
</dbReference>
<dbReference type="PANTHER" id="PTHR32432">
    <property type="entry name" value="CELL DIVISION PROTEIN FTSA-RELATED"/>
    <property type="match status" value="1"/>
</dbReference>
<proteinExistence type="predicted"/>
<organism evidence="1 2">
    <name type="scientific">Spiribacter aquaticus</name>
    <dbReference type="NCBI Taxonomy" id="1935996"/>
    <lineage>
        <taxon>Bacteria</taxon>
        <taxon>Pseudomonadati</taxon>
        <taxon>Pseudomonadota</taxon>
        <taxon>Gammaproteobacteria</taxon>
        <taxon>Chromatiales</taxon>
        <taxon>Ectothiorhodospiraceae</taxon>
        <taxon>Spiribacter</taxon>
    </lineage>
</organism>